<dbReference type="EMBL" id="CP003075">
    <property type="protein sequence ID" value="AEQ52684.1"/>
    <property type="molecule type" value="Genomic_DNA"/>
</dbReference>
<keyword evidence="1 3" id="KW-0378">Hydrolase</keyword>
<dbReference type="KEGG" id="phl:KKY_2676"/>
<comment type="similarity">
    <text evidence="2">Belongs to the glycosyl hydrolase 88 family.</text>
</comment>
<dbReference type="InterPro" id="IPR008928">
    <property type="entry name" value="6-hairpin_glycosidase_sf"/>
</dbReference>
<dbReference type="RefSeq" id="WP_014131833.1">
    <property type="nucleotide sequence ID" value="NC_016078.1"/>
</dbReference>
<protein>
    <submittedName>
        <fullName evidence="3">Putative unsaturated glucuronyl hydrolase</fullName>
    </submittedName>
</protein>
<dbReference type="eggNOG" id="COG4225">
    <property type="taxonomic scope" value="Bacteria"/>
</dbReference>
<dbReference type="GO" id="GO:0000272">
    <property type="term" value="P:polysaccharide catabolic process"/>
    <property type="evidence" value="ECO:0007669"/>
    <property type="project" value="TreeGrafter"/>
</dbReference>
<reference evidence="3 4" key="1">
    <citation type="journal article" date="2012" name="J. Bacteriol.">
        <title>Complete genome sequence of Pelagibacterium halotolerans B2T.</title>
        <authorList>
            <person name="Huo Y.Y."/>
            <person name="Cheng H."/>
            <person name="Han X.F."/>
            <person name="Jiang X.W."/>
            <person name="Sun C."/>
            <person name="Zhang X.Q."/>
            <person name="Zhu X.F."/>
            <person name="Liu Y.F."/>
            <person name="Li P.F."/>
            <person name="Ni P.X."/>
            <person name="Wu M."/>
        </authorList>
    </citation>
    <scope>NUCLEOTIDE SEQUENCE [LARGE SCALE GENOMIC DNA]</scope>
    <source>
        <strain evidence="4">DSM 22347 / JCM 15775 / CGMCC 1.7692 / B2</strain>
    </source>
</reference>
<evidence type="ECO:0000256" key="2">
    <source>
        <dbReference type="ARBA" id="ARBA00038358"/>
    </source>
</evidence>
<evidence type="ECO:0000313" key="4">
    <source>
        <dbReference type="Proteomes" id="UP000008850"/>
    </source>
</evidence>
<organism evidence="3 4">
    <name type="scientific">Pelagibacterium halotolerans (strain DSM 22347 / JCM 15775 / CGMCC 1.7692 / B2)</name>
    <dbReference type="NCBI Taxonomy" id="1082931"/>
    <lineage>
        <taxon>Bacteria</taxon>
        <taxon>Pseudomonadati</taxon>
        <taxon>Pseudomonadota</taxon>
        <taxon>Alphaproteobacteria</taxon>
        <taxon>Hyphomicrobiales</taxon>
        <taxon>Devosiaceae</taxon>
        <taxon>Pelagibacterium</taxon>
    </lineage>
</organism>
<dbReference type="Gene3D" id="1.50.10.10">
    <property type="match status" value="1"/>
</dbReference>
<dbReference type="GO" id="GO:0052757">
    <property type="term" value="F:chondroitin hydrolase activity"/>
    <property type="evidence" value="ECO:0007669"/>
    <property type="project" value="TreeGrafter"/>
</dbReference>
<evidence type="ECO:0000256" key="1">
    <source>
        <dbReference type="ARBA" id="ARBA00022801"/>
    </source>
</evidence>
<dbReference type="InterPro" id="IPR052369">
    <property type="entry name" value="UG_Glycosaminoglycan_Hydrolase"/>
</dbReference>
<dbReference type="PANTHER" id="PTHR36845">
    <property type="entry name" value="HYDROLASE, PUTATIVE (AFU_ORTHOLOGUE AFUA_7G05090)-RELATED"/>
    <property type="match status" value="1"/>
</dbReference>
<dbReference type="InterPro" id="IPR012341">
    <property type="entry name" value="6hp_glycosidase-like_sf"/>
</dbReference>
<name>G4RC61_PELHB</name>
<gene>
    <name evidence="3" type="ordered locus">KKY_2676</name>
</gene>
<dbReference type="STRING" id="1082931.KKY_2676"/>
<evidence type="ECO:0000313" key="3">
    <source>
        <dbReference type="EMBL" id="AEQ52684.1"/>
    </source>
</evidence>
<sequence length="381" mass="41288">MLNTYDDAMSAMIRRINAGLSASLDGFPHYAEPRTGEWTLTPDGFWTGGYWVGELWLAWLATHDPQYKGAAEQWLARLGNRIHSKTVFRGFLFLHAAALGADLADSKRGRAFAIDSARSLAATFDESAGLMPLGQDAEEAHTVSNTDTNIDGLTASPLLLWAADAADDQDLRRVALSHAHRNAHYCMLDDGRVIQSASFNAQTGEILKRFTHKGSSDDSVWTRAQGWAMLGYAVCAGMAPEDEALLQHAVTATDWWLAHAPADHVAYWDFDAAQAGDTRRDTSGTAIAASALLKLSKLVGGDRADEYRNRGRLMVEALVEHHLQVGKGGKGNADGLLADGCFDMRSGAGTSHELIWGSYYLLESLLVLRGNTAGKSRIIGV</sequence>
<accession>G4RC61</accession>
<keyword evidence="4" id="KW-1185">Reference proteome</keyword>
<dbReference type="PANTHER" id="PTHR36845:SF1">
    <property type="entry name" value="HYDROLASE, PUTATIVE (AFU_ORTHOLOGUE AFUA_7G05090)-RELATED"/>
    <property type="match status" value="1"/>
</dbReference>
<dbReference type="SUPFAM" id="SSF48208">
    <property type="entry name" value="Six-hairpin glycosidases"/>
    <property type="match status" value="1"/>
</dbReference>
<dbReference type="AlphaFoldDB" id="G4RC61"/>
<proteinExistence type="inferred from homology"/>
<dbReference type="Proteomes" id="UP000008850">
    <property type="component" value="Chromosome"/>
</dbReference>
<dbReference type="HOGENOM" id="CLU_027158_1_0_5"/>